<protein>
    <submittedName>
        <fullName evidence="2">Uncharacterized protein</fullName>
    </submittedName>
</protein>
<name>A0ABW8EN60_STRT5</name>
<accession>A0ABW8EN60</accession>
<gene>
    <name evidence="2" type="ORF">ACIO7M_19975</name>
</gene>
<dbReference type="EMBL" id="JBIUYY010000008">
    <property type="protein sequence ID" value="MFJ2823375.1"/>
    <property type="molecule type" value="Genomic_DNA"/>
</dbReference>
<feature type="compositionally biased region" description="Basic and acidic residues" evidence="1">
    <location>
        <begin position="10"/>
        <end position="22"/>
    </location>
</feature>
<comment type="caution">
    <text evidence="2">The sequence shown here is derived from an EMBL/GenBank/DDBJ whole genome shotgun (WGS) entry which is preliminary data.</text>
</comment>
<evidence type="ECO:0000313" key="2">
    <source>
        <dbReference type="EMBL" id="MFJ2823375.1"/>
    </source>
</evidence>
<feature type="region of interest" description="Disordered" evidence="1">
    <location>
        <begin position="1"/>
        <end position="121"/>
    </location>
</feature>
<keyword evidence="3" id="KW-1185">Reference proteome</keyword>
<dbReference type="RefSeq" id="WP_365510961.1">
    <property type="nucleotide sequence ID" value="NZ_JBFANW010000266.1"/>
</dbReference>
<proteinExistence type="predicted"/>
<evidence type="ECO:0000256" key="1">
    <source>
        <dbReference type="SAM" id="MobiDB-lite"/>
    </source>
</evidence>
<dbReference type="Proteomes" id="UP001617351">
    <property type="component" value="Unassembled WGS sequence"/>
</dbReference>
<sequence length="121" mass="12913">MSTSPKSHVPHGEGPSRHEGTEQHGWSGDVDATHKQDNPSARRSFDSPDKRRKGGSKGGPPDTGSPVESHTRRGEDMAGQAQEGHHDLGRRGRSGRPSGAKDDSAYSGVRSPDAPKTRRKG</sequence>
<reference evidence="2 3" key="1">
    <citation type="submission" date="2024-10" db="EMBL/GenBank/DDBJ databases">
        <title>The Natural Products Discovery Center: Release of the First 8490 Sequenced Strains for Exploring Actinobacteria Biosynthetic Diversity.</title>
        <authorList>
            <person name="Kalkreuter E."/>
            <person name="Kautsar S.A."/>
            <person name="Yang D."/>
            <person name="Bader C.D."/>
            <person name="Teijaro C.N."/>
            <person name="Fluegel L."/>
            <person name="Davis C.M."/>
            <person name="Simpson J.R."/>
            <person name="Lauterbach L."/>
            <person name="Steele A.D."/>
            <person name="Gui C."/>
            <person name="Meng S."/>
            <person name="Li G."/>
            <person name="Viehrig K."/>
            <person name="Ye F."/>
            <person name="Su P."/>
            <person name="Kiefer A.F."/>
            <person name="Nichols A."/>
            <person name="Cepeda A.J."/>
            <person name="Yan W."/>
            <person name="Fan B."/>
            <person name="Jiang Y."/>
            <person name="Adhikari A."/>
            <person name="Zheng C.-J."/>
            <person name="Schuster L."/>
            <person name="Cowan T.M."/>
            <person name="Smanski M.J."/>
            <person name="Chevrette M.G."/>
            <person name="De Carvalho L.P.S."/>
            <person name="Shen B."/>
        </authorList>
    </citation>
    <scope>NUCLEOTIDE SEQUENCE [LARGE SCALE GENOMIC DNA]</scope>
    <source>
        <strain evidence="2 3">NPDC087220</strain>
    </source>
</reference>
<organism evidence="2 3">
    <name type="scientific">Streptomyces toxytricini</name>
    <name type="common">Actinomyces toxytricini</name>
    <dbReference type="NCBI Taxonomy" id="67369"/>
    <lineage>
        <taxon>Bacteria</taxon>
        <taxon>Bacillati</taxon>
        <taxon>Actinomycetota</taxon>
        <taxon>Actinomycetes</taxon>
        <taxon>Kitasatosporales</taxon>
        <taxon>Streptomycetaceae</taxon>
        <taxon>Streptomyces</taxon>
    </lineage>
</organism>
<evidence type="ECO:0000313" key="3">
    <source>
        <dbReference type="Proteomes" id="UP001617351"/>
    </source>
</evidence>